<evidence type="ECO:0000313" key="2">
    <source>
        <dbReference type="Proteomes" id="UP001165065"/>
    </source>
</evidence>
<dbReference type="SUPFAM" id="SSF55315">
    <property type="entry name" value="L30e-like"/>
    <property type="match status" value="1"/>
</dbReference>
<sequence>MTSLVEASGYKYKVTCVGGDEYVYSQLNSAIDRIVQTEGDEVTLTSEPDAVVVVEYAGGGDDMDGKIDGDVHIENVKTWSEGRDVSVGDKVGDTIYYVKFSCRSSAIKFAAQGGGEFSSNKDGRKYGTRIMTEYKEGVVRMLKYITEEVEDEDEREEIEDDLKGIFGRFGDGDIWVNYDVSSSSESPPQSSVKPSWVSSTDLDKWGVYCRYPSCRVAWVAARRLDGMVVGGERVKAEVVGEGGEGGGRIYTDIVGVKVREGGGEGEGEEGMERDDMIMDMCKRLAELDRKRKDTGRGKVRMRMGFREVSRGLRANKIVLVLLASNLEKGGAIEGQVGNILEEAGGKGVKVIKRWNARKVGKIVGKAVKVSVVGVENVEGVEGEWKKIKKILNK</sequence>
<dbReference type="AlphaFoldDB" id="A0A9W7GEH7"/>
<dbReference type="OrthoDB" id="263617at2759"/>
<protein>
    <submittedName>
        <fullName evidence="1">Uncharacterized protein</fullName>
    </submittedName>
</protein>
<reference evidence="2" key="1">
    <citation type="journal article" date="2023" name="Commun. Biol.">
        <title>Genome analysis of Parmales, the sister group of diatoms, reveals the evolutionary specialization of diatoms from phago-mixotrophs to photoautotrophs.</title>
        <authorList>
            <person name="Ban H."/>
            <person name="Sato S."/>
            <person name="Yoshikawa S."/>
            <person name="Yamada K."/>
            <person name="Nakamura Y."/>
            <person name="Ichinomiya M."/>
            <person name="Sato N."/>
            <person name="Blanc-Mathieu R."/>
            <person name="Endo H."/>
            <person name="Kuwata A."/>
            <person name="Ogata H."/>
        </authorList>
    </citation>
    <scope>NUCLEOTIDE SEQUENCE [LARGE SCALE GENOMIC DNA]</scope>
</reference>
<accession>A0A9W7GEH7</accession>
<gene>
    <name evidence="1" type="ORF">TrCOL_g10400</name>
</gene>
<dbReference type="Proteomes" id="UP001165065">
    <property type="component" value="Unassembled WGS sequence"/>
</dbReference>
<name>A0A9W7GEH7_9STRA</name>
<comment type="caution">
    <text evidence="1">The sequence shown here is derived from an EMBL/GenBank/DDBJ whole genome shotgun (WGS) entry which is preliminary data.</text>
</comment>
<proteinExistence type="predicted"/>
<evidence type="ECO:0000313" key="1">
    <source>
        <dbReference type="EMBL" id="GMI44536.1"/>
    </source>
</evidence>
<dbReference type="EMBL" id="BRYA01000219">
    <property type="protein sequence ID" value="GMI44536.1"/>
    <property type="molecule type" value="Genomic_DNA"/>
</dbReference>
<dbReference type="Gene3D" id="3.30.1330.30">
    <property type="match status" value="1"/>
</dbReference>
<dbReference type="InterPro" id="IPR029064">
    <property type="entry name" value="Ribosomal_eL30-like_sf"/>
</dbReference>
<organism evidence="1 2">
    <name type="scientific">Triparma columacea</name>
    <dbReference type="NCBI Taxonomy" id="722753"/>
    <lineage>
        <taxon>Eukaryota</taxon>
        <taxon>Sar</taxon>
        <taxon>Stramenopiles</taxon>
        <taxon>Ochrophyta</taxon>
        <taxon>Bolidophyceae</taxon>
        <taxon>Parmales</taxon>
        <taxon>Triparmaceae</taxon>
        <taxon>Triparma</taxon>
    </lineage>
</organism>
<keyword evidence="2" id="KW-1185">Reference proteome</keyword>